<evidence type="ECO:0000256" key="3">
    <source>
        <dbReference type="ARBA" id="ARBA00023012"/>
    </source>
</evidence>
<dbReference type="Gene3D" id="3.30.565.10">
    <property type="entry name" value="Histidine kinase-like ATPase, C-terminal domain"/>
    <property type="match status" value="1"/>
</dbReference>
<dbReference type="Pfam" id="PF07730">
    <property type="entry name" value="HisKA_3"/>
    <property type="match status" value="1"/>
</dbReference>
<sequence>MTFVMPTGGPCAPSAPVYSGAMERIADKALMLASCLGVVAVAGDAGPVAVVAVALAVCVSAGVELALPSRPGVAIATCCVTTLLSAIVPGAFVALPLVSYDLARTRWRVTWALAPVAAAWAWLMQEPRQAVAAALLLSCCSVALSLRCGCQIELAGKATRLQDDLQDKLLALGEKNQELEEAREYEAHAAALAERTRIAREMHDSMGHLLTRLVLQVEALKVIHRGDAVATDELSQVSDGLNEALRTMRASVHSLEDSGVDLGVELNRLAATSGIPGVQVECDPHGTPPAEVSRCLVAVAREALTNAARHAHARSATVRMNGMPGIWQLRVWNDGEVPGTASHLEERGMGLRTMRERVESLGGTLRVSVGNGFEVFASLPRREHS</sequence>
<keyword evidence="5" id="KW-1133">Transmembrane helix</keyword>
<dbReference type="SUPFAM" id="SSF55874">
    <property type="entry name" value="ATPase domain of HSP90 chaperone/DNA topoisomerase II/histidine kinase"/>
    <property type="match status" value="1"/>
</dbReference>
<dbReference type="InterPro" id="IPR036890">
    <property type="entry name" value="HATPase_C_sf"/>
</dbReference>
<evidence type="ECO:0000313" key="8">
    <source>
        <dbReference type="Proteomes" id="UP000469325"/>
    </source>
</evidence>
<comment type="caution">
    <text evidence="7">The sequence shown here is derived from an EMBL/GenBank/DDBJ whole genome shotgun (WGS) entry which is preliminary data.</text>
</comment>
<keyword evidence="4" id="KW-0175">Coiled coil</keyword>
<organism evidence="7 8">
    <name type="scientific">Olsenella porci</name>
    <dbReference type="NCBI Taxonomy" id="2652279"/>
    <lineage>
        <taxon>Bacteria</taxon>
        <taxon>Bacillati</taxon>
        <taxon>Actinomycetota</taxon>
        <taxon>Coriobacteriia</taxon>
        <taxon>Coriobacteriales</taxon>
        <taxon>Atopobiaceae</taxon>
        <taxon>Olsenella</taxon>
    </lineage>
</organism>
<dbReference type="SMART" id="SM00387">
    <property type="entry name" value="HATPase_c"/>
    <property type="match status" value="1"/>
</dbReference>
<dbReference type="AlphaFoldDB" id="A0A6N7XSM2"/>
<dbReference type="Gene3D" id="1.20.5.1930">
    <property type="match status" value="1"/>
</dbReference>
<dbReference type="Pfam" id="PF02518">
    <property type="entry name" value="HATPase_c"/>
    <property type="match status" value="1"/>
</dbReference>
<dbReference type="PANTHER" id="PTHR24421">
    <property type="entry name" value="NITRATE/NITRITE SENSOR PROTEIN NARX-RELATED"/>
    <property type="match status" value="1"/>
</dbReference>
<dbReference type="GO" id="GO:0046983">
    <property type="term" value="F:protein dimerization activity"/>
    <property type="evidence" value="ECO:0007669"/>
    <property type="project" value="InterPro"/>
</dbReference>
<dbReference type="GO" id="GO:0000155">
    <property type="term" value="F:phosphorelay sensor kinase activity"/>
    <property type="evidence" value="ECO:0007669"/>
    <property type="project" value="InterPro"/>
</dbReference>
<evidence type="ECO:0000259" key="6">
    <source>
        <dbReference type="SMART" id="SM00387"/>
    </source>
</evidence>
<evidence type="ECO:0000256" key="4">
    <source>
        <dbReference type="SAM" id="Coils"/>
    </source>
</evidence>
<dbReference type="EMBL" id="VUNC01000005">
    <property type="protein sequence ID" value="MST72929.1"/>
    <property type="molecule type" value="Genomic_DNA"/>
</dbReference>
<feature type="domain" description="Histidine kinase/HSP90-like ATPase" evidence="6">
    <location>
        <begin position="291"/>
        <end position="383"/>
    </location>
</feature>
<dbReference type="InterPro" id="IPR050482">
    <property type="entry name" value="Sensor_HK_TwoCompSys"/>
</dbReference>
<feature type="transmembrane region" description="Helical" evidence="5">
    <location>
        <begin position="107"/>
        <end position="124"/>
    </location>
</feature>
<feature type="transmembrane region" description="Helical" evidence="5">
    <location>
        <begin position="74"/>
        <end position="95"/>
    </location>
</feature>
<reference evidence="7 8" key="1">
    <citation type="submission" date="2019-08" db="EMBL/GenBank/DDBJ databases">
        <title>In-depth cultivation of the pig gut microbiome towards novel bacterial diversity and tailored functional studies.</title>
        <authorList>
            <person name="Wylensek D."/>
            <person name="Hitch T.C.A."/>
            <person name="Clavel T."/>
        </authorList>
    </citation>
    <scope>NUCLEOTIDE SEQUENCE [LARGE SCALE GENOMIC DNA]</scope>
    <source>
        <strain evidence="7 8">CA-Schmier-601-WT-1</strain>
    </source>
</reference>
<keyword evidence="2" id="KW-0418">Kinase</keyword>
<gene>
    <name evidence="7" type="ORF">FYJ68_07390</name>
</gene>
<keyword evidence="8" id="KW-1185">Reference proteome</keyword>
<keyword evidence="5" id="KW-0472">Membrane</keyword>
<evidence type="ECO:0000256" key="1">
    <source>
        <dbReference type="ARBA" id="ARBA00022679"/>
    </source>
</evidence>
<dbReference type="InterPro" id="IPR003594">
    <property type="entry name" value="HATPase_dom"/>
</dbReference>
<dbReference type="GO" id="GO:0016020">
    <property type="term" value="C:membrane"/>
    <property type="evidence" value="ECO:0007669"/>
    <property type="project" value="InterPro"/>
</dbReference>
<feature type="coiled-coil region" evidence="4">
    <location>
        <begin position="162"/>
        <end position="195"/>
    </location>
</feature>
<protein>
    <recommendedName>
        <fullName evidence="6">Histidine kinase/HSP90-like ATPase domain-containing protein</fullName>
    </recommendedName>
</protein>
<name>A0A6N7XSM2_9ACTN</name>
<keyword evidence="5" id="KW-0812">Transmembrane</keyword>
<evidence type="ECO:0000256" key="2">
    <source>
        <dbReference type="ARBA" id="ARBA00022777"/>
    </source>
</evidence>
<proteinExistence type="predicted"/>
<keyword evidence="3" id="KW-0902">Two-component regulatory system</keyword>
<dbReference type="Proteomes" id="UP000469325">
    <property type="component" value="Unassembled WGS sequence"/>
</dbReference>
<dbReference type="InterPro" id="IPR011712">
    <property type="entry name" value="Sig_transdc_His_kin_sub3_dim/P"/>
</dbReference>
<keyword evidence="1" id="KW-0808">Transferase</keyword>
<evidence type="ECO:0000313" key="7">
    <source>
        <dbReference type="EMBL" id="MST72929.1"/>
    </source>
</evidence>
<accession>A0A6N7XSM2</accession>
<evidence type="ECO:0000256" key="5">
    <source>
        <dbReference type="SAM" id="Phobius"/>
    </source>
</evidence>
<feature type="transmembrane region" description="Helical" evidence="5">
    <location>
        <begin position="29"/>
        <end position="62"/>
    </location>
</feature>